<keyword evidence="8" id="KW-0436">Ligase</keyword>
<feature type="domain" description="NEL" evidence="7">
    <location>
        <begin position="1230"/>
        <end position="1600"/>
    </location>
</feature>
<dbReference type="InterPro" id="IPR029487">
    <property type="entry name" value="NEL_dom"/>
</dbReference>
<dbReference type="InterPro" id="IPR050216">
    <property type="entry name" value="LRR_domain-containing"/>
</dbReference>
<dbReference type="Pfam" id="PF14496">
    <property type="entry name" value="NEL"/>
    <property type="match status" value="1"/>
</dbReference>
<dbReference type="GO" id="GO:0005737">
    <property type="term" value="C:cytoplasm"/>
    <property type="evidence" value="ECO:0007669"/>
    <property type="project" value="TreeGrafter"/>
</dbReference>
<feature type="active site" description="Glycyl thioester intermediate" evidence="6">
    <location>
        <position position="1325"/>
    </location>
</feature>
<dbReference type="InterPro" id="IPR046673">
    <property type="entry name" value="ToxA_N"/>
</dbReference>
<comment type="catalytic activity">
    <reaction evidence="1">
        <text>S-ubiquitinyl-[E2 ubiquitin-conjugating enzyme]-L-cysteine + [acceptor protein]-L-lysine = [E2 ubiquitin-conjugating enzyme]-L-cysteine + N(6)-ubiquitinyl-[acceptor protein]-L-lysine.</text>
        <dbReference type="EC" id="2.3.2.27"/>
    </reaction>
</comment>
<keyword evidence="5" id="KW-0843">Virulence</keyword>
<protein>
    <recommendedName>
        <fullName evidence="2">RING-type E3 ubiquitin transferase</fullName>
        <ecNumber evidence="2">2.3.2.27</ecNumber>
    </recommendedName>
</protein>
<keyword evidence="6" id="KW-1035">Host cytoplasm</keyword>
<evidence type="ECO:0000256" key="4">
    <source>
        <dbReference type="ARBA" id="ARBA00022737"/>
    </source>
</evidence>
<evidence type="ECO:0000256" key="3">
    <source>
        <dbReference type="ARBA" id="ARBA00022614"/>
    </source>
</evidence>
<dbReference type="PANTHER" id="PTHR48051">
    <property type="match status" value="1"/>
</dbReference>
<dbReference type="RefSeq" id="WP_070093996.1">
    <property type="nucleotide sequence ID" value="NZ_CP016634.1"/>
</dbReference>
<keyword evidence="6" id="KW-0808">Transferase</keyword>
<comment type="PTM">
    <text evidence="6">Ubiquitinated in the presence of host E1 ubiquitin-activating enzyme, E2 ubiquitin-conjugating enzyme and ubiquitin.</text>
</comment>
<proteinExistence type="inferred from homology"/>
<dbReference type="GO" id="GO:0016567">
    <property type="term" value="P:protein ubiquitination"/>
    <property type="evidence" value="ECO:0007669"/>
    <property type="project" value="InterPro"/>
</dbReference>
<keyword evidence="3" id="KW-0433">Leucine-rich repeat</keyword>
<dbReference type="Gene3D" id="1.20.58.360">
    <property type="entry name" value="Shigella T3SS effector IpaH defines"/>
    <property type="match status" value="1"/>
</dbReference>
<keyword evidence="6" id="KW-0832">Ubl conjugation</keyword>
<name>A0A1B2F263_PSEPU</name>
<dbReference type="EC" id="2.3.2.27" evidence="2"/>
<dbReference type="PANTHER" id="PTHR48051:SF1">
    <property type="entry name" value="RAS SUPPRESSOR PROTEIN 1"/>
    <property type="match status" value="1"/>
</dbReference>
<organism evidence="8">
    <name type="scientific">Pseudomonas putida</name>
    <name type="common">Arthrobacter siderocapsulatus</name>
    <dbReference type="NCBI Taxonomy" id="303"/>
    <lineage>
        <taxon>Bacteria</taxon>
        <taxon>Pseudomonadati</taxon>
        <taxon>Pseudomonadota</taxon>
        <taxon>Gammaproteobacteria</taxon>
        <taxon>Pseudomonadales</taxon>
        <taxon>Pseudomonadaceae</taxon>
        <taxon>Pseudomonas</taxon>
    </lineage>
</organism>
<dbReference type="Pfam" id="PF20178">
    <property type="entry name" value="ToxA_N"/>
    <property type="match status" value="1"/>
</dbReference>
<comment type="similarity">
    <text evidence="6">Belongs to the LRR-containing bacterial E3 ligase family.</text>
</comment>
<dbReference type="SUPFAM" id="SSF52058">
    <property type="entry name" value="L domain-like"/>
    <property type="match status" value="1"/>
</dbReference>
<evidence type="ECO:0000256" key="6">
    <source>
        <dbReference type="PROSITE-ProRule" id="PRU01398"/>
    </source>
</evidence>
<dbReference type="Gene3D" id="3.80.10.10">
    <property type="entry name" value="Ribonuclease Inhibitor"/>
    <property type="match status" value="1"/>
</dbReference>
<dbReference type="GO" id="GO:0061630">
    <property type="term" value="F:ubiquitin protein ligase activity"/>
    <property type="evidence" value="ECO:0007669"/>
    <property type="project" value="UniProtKB-EC"/>
</dbReference>
<dbReference type="InterPro" id="IPR032675">
    <property type="entry name" value="LRR_dom_sf"/>
</dbReference>
<reference evidence="8" key="1">
    <citation type="submission" date="2016-07" db="EMBL/GenBank/DDBJ databases">
        <title>New class B carbapenemase carried by novel plasmid in Pseudomonas putida enviromental strain in eastern Amazonia.</title>
        <authorList>
            <person name="Souza C.O."/>
            <person name="Lima K.V."/>
            <person name="Brasiliense D.M."/>
            <person name="Perez-Chaparro P.J."/>
            <person name="Mamizuka E.M."/>
            <person name="Lima M.O."/>
            <person name="Lima L.N."/>
            <person name="McCulloch J.A."/>
        </authorList>
    </citation>
    <scope>NUCLEOTIDE SEQUENCE [LARGE SCALE GENOMIC DNA]</scope>
    <source>
        <strain evidence="8">IEC33019</strain>
    </source>
</reference>
<dbReference type="PROSITE" id="PS52053">
    <property type="entry name" value="NEL"/>
    <property type="match status" value="1"/>
</dbReference>
<evidence type="ECO:0000259" key="7">
    <source>
        <dbReference type="PROSITE" id="PS52053"/>
    </source>
</evidence>
<dbReference type="EMBL" id="CP016634">
    <property type="protein sequence ID" value="ANY86325.1"/>
    <property type="molecule type" value="Genomic_DNA"/>
</dbReference>
<sequence>MSPSHFSFVDVRLPGWMKSATPAQRQRLEQHIRQSHRATRALDRALKQVQSIDDFCRPLLDDALPHWYPDRELPTPEQGWLRNNTEKRDMSWLEAALQNFDSDTPVTLYLSKDAPGPMIVDSTLFVKGARNLDLGQRYRNHLAEHVDTPSFQGLVREQDHAAFTADATLAELQKHLDSRGRMLADAAQAGESFVLHSDGKPWPLECGYLELCGTPLYGPLLIRQQPLDGVEPCLLYLPGHPRQPLRQYASLQAAGKAMTRLLRKDSERRFFMRYVAHAEQPGLATQLRQTLFPRYPYKSLQTTTPILEEGESFGWLTRLFPSPRDLWQPTLDKNARLPLAFKQWPGDCFKARARTRVELMLRNATDIAVPVAQRDAAAQLARIEGWLGVGLSVLNVAGFFVPGLAEVMLVIGGAQLVDEFIEGVHAANEADADAAIGHLFSVIENLVQLAALGTAGQFIEPQGALHDWYRIGHGDQQRLWHGDLEPFARTAPTPLPTSLAPYPLQGRHWIKLDGQHYPVEATPEGSWRLCAAERHRHQPSLLGNGEGAWLLDHERPLAWEGEILFHRLSPITDALDTTTLQKALRCSGYDEATLRQALVEHRPLPALLLESLEAFGAPLEPTRPLFTHEEALLAKDFPSLGPTLRREILAQARPRDLSQMQRTGQVPLNVAETARLYLRASRINRALVAFHQASDNLNDRDALVFAALQRLSGWSGQVRLELRADRLGGSLLETAGAADGPIKTLVRRPDGYEPLDETGQSLANRDTLFRAILQALPDSERDNLGLQIHEADTLRDRLFDLATADRETTARDLGMQPVRPWYRLPTRLPGSPRLGYALSGRGRGWLAADEQFDQLFPANLDNDRETLRARLREQTGHDPIAFSHLMQNLRDQYRQLDSALQGWVDDADGIAADAAQERRAARQAIAERIRRAWRRENSDANGSLDNVILHINGEYVGTLPALPVQLPHVRQLSVTSLWRGNPDSLGAFLAAFPKVRELELTEDGLTTLPEQLAELTDLHSLDLSENNLDLALEANLSMLGRLTNLRSLNLSSAIEDLPVAALERLAQLPNLMGLQAETNELFLGVEHFQALQGCPALVELSLGHNDITLDSASRAALAQLNRLRILFLHENPLDLAPDITGWTHLERLDLEQTGIAEWPAGIEALLGQQPLALRAVDLSNNQLHDAPELADTAFAVAVRANEANMYHAFQNNPFSEEALQRLNDAGLPTAAQFNHLDWLVDLPEPLRDHVAVTAQTPEWQPLYEVFRRMEDTRDYEASPNAMRRRMQIIIERLSARDEGEQSDRWGRAQVQERIFDLINEAAHGCVDQASLLFQQIETEIQVWQQTLNASPGDASEKVAITIGRSLLRQQLLDERIGALYDARVARRKALIEGRSADEAPPLHDADDISDTQLREPTFLLDELEMALNARMRLRERLELPPQPGQISFDYLAQVSPATLEQLSEVITAQADIPRLTQWAVEQPFWRDWIKRLRPQDFEHLANEWDGASAYFDTLNEPGEFVAYTGPQVPPTFIDALAGERPDIPWRQDGVLQRIDLVSSRYRDEEALYRRAGELLLKTRREADATLLRQLTETLAKAYLP</sequence>
<gene>
    <name evidence="8" type="ORF">IEC33019_0743</name>
</gene>
<dbReference type="GO" id="GO:0016874">
    <property type="term" value="F:ligase activity"/>
    <property type="evidence" value="ECO:0007669"/>
    <property type="project" value="UniProtKB-KW"/>
</dbReference>
<keyword evidence="6" id="KW-0833">Ubl conjugation pathway</keyword>
<evidence type="ECO:0000256" key="1">
    <source>
        <dbReference type="ARBA" id="ARBA00000900"/>
    </source>
</evidence>
<evidence type="ECO:0000256" key="2">
    <source>
        <dbReference type="ARBA" id="ARBA00012483"/>
    </source>
</evidence>
<evidence type="ECO:0000256" key="5">
    <source>
        <dbReference type="ARBA" id="ARBA00023026"/>
    </source>
</evidence>
<keyword evidence="4" id="KW-0677">Repeat</keyword>
<dbReference type="GO" id="GO:0005576">
    <property type="term" value="C:extracellular region"/>
    <property type="evidence" value="ECO:0007669"/>
    <property type="project" value="UniProtKB-UniRule"/>
</dbReference>
<accession>A0A1B2F263</accession>
<keyword evidence="6" id="KW-0964">Secreted</keyword>
<evidence type="ECO:0000313" key="8">
    <source>
        <dbReference type="EMBL" id="ANY86325.1"/>
    </source>
</evidence>